<dbReference type="InterPro" id="IPR036390">
    <property type="entry name" value="WH_DNA-bd_sf"/>
</dbReference>
<dbReference type="Pfam" id="PF00126">
    <property type="entry name" value="HTH_1"/>
    <property type="match status" value="1"/>
</dbReference>
<dbReference type="SUPFAM" id="SSF53850">
    <property type="entry name" value="Periplasmic binding protein-like II"/>
    <property type="match status" value="1"/>
</dbReference>
<reference evidence="7" key="1">
    <citation type="journal article" date="2019" name="Int. J. Syst. Evol. Microbiol.">
        <title>The Global Catalogue of Microorganisms (GCM) 10K type strain sequencing project: providing services to taxonomists for standard genome sequencing and annotation.</title>
        <authorList>
            <consortium name="The Broad Institute Genomics Platform"/>
            <consortium name="The Broad Institute Genome Sequencing Center for Infectious Disease"/>
            <person name="Wu L."/>
            <person name="Ma J."/>
        </authorList>
    </citation>
    <scope>NUCLEOTIDE SEQUENCE [LARGE SCALE GENOMIC DNA]</scope>
    <source>
        <strain evidence="7">KCTC 52168</strain>
    </source>
</reference>
<gene>
    <name evidence="6" type="ORF">ACFOEN_11615</name>
</gene>
<dbReference type="RefSeq" id="WP_377304080.1">
    <property type="nucleotide sequence ID" value="NZ_CP180191.1"/>
</dbReference>
<keyword evidence="7" id="KW-1185">Reference proteome</keyword>
<dbReference type="EMBL" id="JBHRTI010000004">
    <property type="protein sequence ID" value="MFC3148289.1"/>
    <property type="molecule type" value="Genomic_DNA"/>
</dbReference>
<dbReference type="Pfam" id="PF03466">
    <property type="entry name" value="LysR_substrate"/>
    <property type="match status" value="1"/>
</dbReference>
<dbReference type="Gene3D" id="1.10.10.10">
    <property type="entry name" value="Winged helix-like DNA-binding domain superfamily/Winged helix DNA-binding domain"/>
    <property type="match status" value="1"/>
</dbReference>
<keyword evidence="3" id="KW-0238">DNA-binding</keyword>
<evidence type="ECO:0000256" key="4">
    <source>
        <dbReference type="ARBA" id="ARBA00023163"/>
    </source>
</evidence>
<keyword evidence="2" id="KW-0805">Transcription regulation</keyword>
<dbReference type="PROSITE" id="PS50931">
    <property type="entry name" value="HTH_LYSR"/>
    <property type="match status" value="1"/>
</dbReference>
<dbReference type="PRINTS" id="PR00039">
    <property type="entry name" value="HTHLYSR"/>
</dbReference>
<dbReference type="PANTHER" id="PTHR30537">
    <property type="entry name" value="HTH-TYPE TRANSCRIPTIONAL REGULATOR"/>
    <property type="match status" value="1"/>
</dbReference>
<evidence type="ECO:0000313" key="7">
    <source>
        <dbReference type="Proteomes" id="UP001595556"/>
    </source>
</evidence>
<evidence type="ECO:0000256" key="2">
    <source>
        <dbReference type="ARBA" id="ARBA00023015"/>
    </source>
</evidence>
<dbReference type="InterPro" id="IPR005119">
    <property type="entry name" value="LysR_subst-bd"/>
</dbReference>
<feature type="domain" description="HTH lysR-type" evidence="5">
    <location>
        <begin position="17"/>
        <end position="74"/>
    </location>
</feature>
<dbReference type="InterPro" id="IPR000847">
    <property type="entry name" value="LysR_HTH_N"/>
</dbReference>
<dbReference type="Gene3D" id="3.40.190.10">
    <property type="entry name" value="Periplasmic binding protein-like II"/>
    <property type="match status" value="2"/>
</dbReference>
<proteinExistence type="inferred from homology"/>
<dbReference type="PANTHER" id="PTHR30537:SF79">
    <property type="entry name" value="TRANSCRIPTIONAL REGULATOR-RELATED"/>
    <property type="match status" value="1"/>
</dbReference>
<dbReference type="SUPFAM" id="SSF46785">
    <property type="entry name" value="Winged helix' DNA-binding domain"/>
    <property type="match status" value="1"/>
</dbReference>
<comment type="similarity">
    <text evidence="1">Belongs to the LysR transcriptional regulatory family.</text>
</comment>
<name>A0ABV7H300_9BURK</name>
<comment type="caution">
    <text evidence="6">The sequence shown here is derived from an EMBL/GenBank/DDBJ whole genome shotgun (WGS) entry which is preliminary data.</text>
</comment>
<organism evidence="6 7">
    <name type="scientific">Piscinibacterium candidicorallinum</name>
    <dbReference type="NCBI Taxonomy" id="1793872"/>
    <lineage>
        <taxon>Bacteria</taxon>
        <taxon>Pseudomonadati</taxon>
        <taxon>Pseudomonadota</taxon>
        <taxon>Betaproteobacteria</taxon>
        <taxon>Burkholderiales</taxon>
        <taxon>Piscinibacterium</taxon>
    </lineage>
</organism>
<evidence type="ECO:0000313" key="6">
    <source>
        <dbReference type="EMBL" id="MFC3148289.1"/>
    </source>
</evidence>
<accession>A0ABV7H300</accession>
<keyword evidence="4" id="KW-0804">Transcription</keyword>
<protein>
    <submittedName>
        <fullName evidence="6">LysR family transcriptional regulator</fullName>
    </submittedName>
</protein>
<dbReference type="Proteomes" id="UP001595556">
    <property type="component" value="Unassembled WGS sequence"/>
</dbReference>
<evidence type="ECO:0000256" key="3">
    <source>
        <dbReference type="ARBA" id="ARBA00023125"/>
    </source>
</evidence>
<evidence type="ECO:0000256" key="1">
    <source>
        <dbReference type="ARBA" id="ARBA00009437"/>
    </source>
</evidence>
<dbReference type="InterPro" id="IPR058163">
    <property type="entry name" value="LysR-type_TF_proteobact-type"/>
</dbReference>
<evidence type="ECO:0000259" key="5">
    <source>
        <dbReference type="PROSITE" id="PS50931"/>
    </source>
</evidence>
<sequence length="313" mass="34091">MASTLFDLHAVDKKTLPPLPALRAFEAAARHMSFSRAGTELHVTAAAISHQIKLLERWLGVPLFARRPNGVVLTAAGSDYALRLRDVFDRLLLTSRALRDHQARPVVRIRCQFSVAAMWLTSRVATLARERPDLEIRLIAAEHRATGPLGADIAIYFPRSELPRHTQHLLFPGRFRAFAAPSLVGRGALPRPAEVATLPLLHLAVEEKGWTSPGFAEWFEEAGVEVASPLPGLRFNLAHLATQAATLGTGVALLPDNLCVDAQRQGLLVALPGPALPAPLPFMLMCRDTPEEPVAWVRDALLAAAASQTRLVE</sequence>
<dbReference type="InterPro" id="IPR036388">
    <property type="entry name" value="WH-like_DNA-bd_sf"/>
</dbReference>